<protein>
    <submittedName>
        <fullName evidence="2">ATP-binding cassette domain-containing protein</fullName>
    </submittedName>
</protein>
<proteinExistence type="predicted"/>
<reference evidence="2 3" key="1">
    <citation type="submission" date="2024-01" db="EMBL/GenBank/DDBJ databases">
        <title>The diversity of rhizobia nodulating Mimosa spp. in eleven states of Brazil covering several biomes is determined by host plant, location, and edaphic factors.</title>
        <authorList>
            <person name="Rouws L."/>
            <person name="Barauna A."/>
            <person name="Beukes C."/>
            <person name="De Faria S.M."/>
            <person name="Gross E."/>
            <person name="Dos Reis Junior F.B."/>
            <person name="Simon M."/>
            <person name="Maluk M."/>
            <person name="Odee D.W."/>
            <person name="Kenicer G."/>
            <person name="Young J.P.W."/>
            <person name="Reis V.M."/>
            <person name="Zilli J."/>
            <person name="James E.K."/>
        </authorList>
    </citation>
    <scope>NUCLEOTIDE SEQUENCE [LARGE SCALE GENOMIC DNA]</scope>
    <source>
        <strain evidence="2 3">JPY530</strain>
    </source>
</reference>
<dbReference type="InterPro" id="IPR027417">
    <property type="entry name" value="P-loop_NTPase"/>
</dbReference>
<gene>
    <name evidence="2" type="ORF">V4C56_38030</name>
</gene>
<dbReference type="Gene3D" id="3.40.50.300">
    <property type="entry name" value="P-loop containing nucleotide triphosphate hydrolases"/>
    <property type="match status" value="1"/>
</dbReference>
<dbReference type="PANTHER" id="PTHR24221:SF654">
    <property type="entry name" value="ATP-BINDING CASSETTE SUB-FAMILY B MEMBER 6"/>
    <property type="match status" value="1"/>
</dbReference>
<evidence type="ECO:0000313" key="2">
    <source>
        <dbReference type="EMBL" id="MEM5345412.1"/>
    </source>
</evidence>
<dbReference type="SUPFAM" id="SSF52540">
    <property type="entry name" value="P-loop containing nucleoside triphosphate hydrolases"/>
    <property type="match status" value="1"/>
</dbReference>
<dbReference type="InterPro" id="IPR039421">
    <property type="entry name" value="Type_1_exporter"/>
</dbReference>
<dbReference type="GO" id="GO:0005524">
    <property type="term" value="F:ATP binding"/>
    <property type="evidence" value="ECO:0007669"/>
    <property type="project" value="UniProtKB-KW"/>
</dbReference>
<comment type="caution">
    <text evidence="2">The sequence shown here is derived from an EMBL/GenBank/DDBJ whole genome shotgun (WGS) entry which is preliminary data.</text>
</comment>
<keyword evidence="2" id="KW-0067">ATP-binding</keyword>
<evidence type="ECO:0000259" key="1">
    <source>
        <dbReference type="Pfam" id="PF00005"/>
    </source>
</evidence>
<dbReference type="InterPro" id="IPR003439">
    <property type="entry name" value="ABC_transporter-like_ATP-bd"/>
</dbReference>
<sequence length="111" mass="12436">MSRKSLNDAIADVPQDISLFNRSLLDNLRYGRPKATEDEVLRACKHASCLDLIRSLPDGLRTMVEERGTWLSGGQRQRIAIARAFLKDAPVLLLDEAPIGYRRCKTLIALS</sequence>
<dbReference type="Proteomes" id="UP001481677">
    <property type="component" value="Unassembled WGS sequence"/>
</dbReference>
<keyword evidence="2" id="KW-0547">Nucleotide-binding</keyword>
<organism evidence="2 3">
    <name type="scientific">Paraburkholderia azotifigens</name>
    <dbReference type="NCBI Taxonomy" id="2057004"/>
    <lineage>
        <taxon>Bacteria</taxon>
        <taxon>Pseudomonadati</taxon>
        <taxon>Pseudomonadota</taxon>
        <taxon>Betaproteobacteria</taxon>
        <taxon>Burkholderiales</taxon>
        <taxon>Burkholderiaceae</taxon>
        <taxon>Paraburkholderia</taxon>
    </lineage>
</organism>
<keyword evidence="3" id="KW-1185">Reference proteome</keyword>
<name>A0ABU9RED3_9BURK</name>
<accession>A0ABU9RED3</accession>
<dbReference type="Pfam" id="PF00005">
    <property type="entry name" value="ABC_tran"/>
    <property type="match status" value="1"/>
</dbReference>
<evidence type="ECO:0000313" key="3">
    <source>
        <dbReference type="Proteomes" id="UP001481677"/>
    </source>
</evidence>
<dbReference type="PANTHER" id="PTHR24221">
    <property type="entry name" value="ATP-BINDING CASSETTE SUB-FAMILY B"/>
    <property type="match status" value="1"/>
</dbReference>
<feature type="domain" description="ABC transporter" evidence="1">
    <location>
        <begin position="3"/>
        <end position="97"/>
    </location>
</feature>
<dbReference type="EMBL" id="JAZHGA010000046">
    <property type="protein sequence ID" value="MEM5345412.1"/>
    <property type="molecule type" value="Genomic_DNA"/>
</dbReference>